<dbReference type="InterPro" id="IPR036259">
    <property type="entry name" value="MFS_trans_sf"/>
</dbReference>
<dbReference type="NCBIfam" id="TIGR01272">
    <property type="entry name" value="gluP"/>
    <property type="match status" value="1"/>
</dbReference>
<evidence type="ECO:0000256" key="1">
    <source>
        <dbReference type="ARBA" id="ARBA00003321"/>
    </source>
</evidence>
<comment type="caution">
    <text evidence="12">The sequence shown here is derived from an EMBL/GenBank/DDBJ whole genome shotgun (WGS) entry which is preliminary data.</text>
</comment>
<dbReference type="NCBIfam" id="TIGR00885">
    <property type="entry name" value="fucP"/>
    <property type="match status" value="1"/>
</dbReference>
<comment type="similarity">
    <text evidence="3">Belongs to the major facilitator superfamily. FHS transporter (TC 2.A.1.7) family.</text>
</comment>
<evidence type="ECO:0000256" key="3">
    <source>
        <dbReference type="ARBA" id="ARBA00009120"/>
    </source>
</evidence>
<dbReference type="GO" id="GO:0005886">
    <property type="term" value="C:plasma membrane"/>
    <property type="evidence" value="ECO:0007669"/>
    <property type="project" value="UniProtKB-SubCell"/>
</dbReference>
<reference evidence="12 13" key="1">
    <citation type="journal article" date="2010" name="J. Bacteriol.">
        <title>Genome sequence of the oligotrophic marine Gammaproteobacterium HTCC2143, isolated from the Oregon Coast.</title>
        <authorList>
            <person name="Oh H.M."/>
            <person name="Kang I."/>
            <person name="Ferriera S."/>
            <person name="Giovannoni S.J."/>
            <person name="Cho J.C."/>
        </authorList>
    </citation>
    <scope>NUCLEOTIDE SEQUENCE [LARGE SCALE GENOMIC DNA]</scope>
    <source>
        <strain evidence="12 13">HTCC2143</strain>
    </source>
</reference>
<keyword evidence="9 11" id="KW-1133">Transmembrane helix</keyword>
<keyword evidence="7" id="KW-0762">Sugar transport</keyword>
<keyword evidence="13" id="KW-1185">Reference proteome</keyword>
<keyword evidence="4" id="KW-0813">Transport</keyword>
<keyword evidence="6" id="KW-0997">Cell inner membrane</keyword>
<feature type="transmembrane region" description="Helical" evidence="11">
    <location>
        <begin position="209"/>
        <end position="231"/>
    </location>
</feature>
<protein>
    <submittedName>
        <fullName evidence="12">Glucose/galactose transporter family protein</fullName>
    </submittedName>
</protein>
<dbReference type="InterPro" id="IPR050375">
    <property type="entry name" value="MFS_TsgA-like"/>
</dbReference>
<feature type="transmembrane region" description="Helical" evidence="11">
    <location>
        <begin position="378"/>
        <end position="397"/>
    </location>
</feature>
<dbReference type="OrthoDB" id="9795150at2"/>
<dbReference type="Proteomes" id="UP000004931">
    <property type="component" value="Unassembled WGS sequence"/>
</dbReference>
<dbReference type="AlphaFoldDB" id="A0YBL1"/>
<dbReference type="InterPro" id="IPR011701">
    <property type="entry name" value="MFS"/>
</dbReference>
<dbReference type="PANTHER" id="PTHR43702">
    <property type="entry name" value="L-FUCOSE-PROTON SYMPORTER"/>
    <property type="match status" value="1"/>
</dbReference>
<keyword evidence="10 11" id="KW-0472">Membrane</keyword>
<feature type="transmembrane region" description="Helical" evidence="11">
    <location>
        <begin position="290"/>
        <end position="308"/>
    </location>
</feature>
<feature type="transmembrane region" description="Helical" evidence="11">
    <location>
        <begin position="63"/>
        <end position="81"/>
    </location>
</feature>
<dbReference type="PANTHER" id="PTHR43702:SF3">
    <property type="entry name" value="PROTEIN TSGA"/>
    <property type="match status" value="1"/>
</dbReference>
<organism evidence="12 13">
    <name type="scientific">marine gamma proteobacterium HTCC2143</name>
    <dbReference type="NCBI Taxonomy" id="247633"/>
    <lineage>
        <taxon>Bacteria</taxon>
        <taxon>Pseudomonadati</taxon>
        <taxon>Pseudomonadota</taxon>
        <taxon>Gammaproteobacteria</taxon>
        <taxon>Cellvibrionales</taxon>
        <taxon>Spongiibacteraceae</taxon>
        <taxon>BD1-7 clade</taxon>
    </lineage>
</organism>
<dbReference type="Pfam" id="PF07690">
    <property type="entry name" value="MFS_1"/>
    <property type="match status" value="1"/>
</dbReference>
<proteinExistence type="inferred from homology"/>
<dbReference type="GO" id="GO:0005354">
    <property type="term" value="F:galactose transmembrane transporter activity"/>
    <property type="evidence" value="ECO:0007669"/>
    <property type="project" value="InterPro"/>
</dbReference>
<evidence type="ECO:0000256" key="11">
    <source>
        <dbReference type="SAM" id="Phobius"/>
    </source>
</evidence>
<dbReference type="InterPro" id="IPR005275">
    <property type="entry name" value="Lfuc_symporter_FucP"/>
</dbReference>
<dbReference type="GO" id="GO:1904659">
    <property type="term" value="P:D-glucose transmembrane transport"/>
    <property type="evidence" value="ECO:0007669"/>
    <property type="project" value="InterPro"/>
</dbReference>
<name>A0YBL1_9GAMM</name>
<evidence type="ECO:0000256" key="2">
    <source>
        <dbReference type="ARBA" id="ARBA00004429"/>
    </source>
</evidence>
<keyword evidence="8 11" id="KW-0812">Transmembrane</keyword>
<feature type="transmembrane region" description="Helical" evidence="11">
    <location>
        <begin position="117"/>
        <end position="138"/>
    </location>
</feature>
<comment type="subcellular location">
    <subcellularLocation>
        <location evidence="2">Cell inner membrane</location>
        <topology evidence="2">Multi-pass membrane protein</topology>
    </subcellularLocation>
</comment>
<dbReference type="GO" id="GO:0015535">
    <property type="term" value="F:fucose:proton symporter activity"/>
    <property type="evidence" value="ECO:0007669"/>
    <property type="project" value="InterPro"/>
</dbReference>
<sequence length="429" mass="45274">MAANPSVSNANNTTVVDGNESSYRFSLIALTTLFFMWGFITCLNDILIPYLKGVFSLNYTQAMLVQFCFFGAYFIVSVPAGRLVTKVGYKKGIVVGLIIAGIGCGLFYPAAELRVYSIFLLALFVLASGITVLQVAANPYVTILGKAETASSRLTLTQAFNSMGTTIAPFFGALLILGVATSGADTSSMNAAEVAALHNTQAAAVQLPYLGLALAFIAIAVVFAKLNLPAVTSSDDEIERSDSESVWSQRHLVLGAVAIFVYVGAEVSIGSFLVNFLGEKNIAGMEEATAAQYIAYYWGGAMVGRFIGSAVMRYVSAGKVLAFNALMACILVAMAMSLSGAIAMWAILLVGLFNSIMFPTIFSLAVSRLGNLTSQGSGVLCLAIVGGAILPLLQGMLADLMGIQLAFFLPILCYLYIAYYGVQGSKPQG</sequence>
<evidence type="ECO:0000256" key="10">
    <source>
        <dbReference type="ARBA" id="ARBA00023136"/>
    </source>
</evidence>
<gene>
    <name evidence="12" type="ORF">GP2143_05805</name>
</gene>
<feature type="transmembrane region" description="Helical" evidence="11">
    <location>
        <begin position="159"/>
        <end position="180"/>
    </location>
</feature>
<evidence type="ECO:0000256" key="5">
    <source>
        <dbReference type="ARBA" id="ARBA00022475"/>
    </source>
</evidence>
<dbReference type="SUPFAM" id="SSF103473">
    <property type="entry name" value="MFS general substrate transporter"/>
    <property type="match status" value="1"/>
</dbReference>
<evidence type="ECO:0000313" key="12">
    <source>
        <dbReference type="EMBL" id="EAW31941.1"/>
    </source>
</evidence>
<evidence type="ECO:0000256" key="8">
    <source>
        <dbReference type="ARBA" id="ARBA00022692"/>
    </source>
</evidence>
<feature type="transmembrane region" description="Helical" evidence="11">
    <location>
        <begin position="27"/>
        <end position="51"/>
    </location>
</feature>
<dbReference type="EMBL" id="AAVT01000002">
    <property type="protein sequence ID" value="EAW31941.1"/>
    <property type="molecule type" value="Genomic_DNA"/>
</dbReference>
<dbReference type="eggNOG" id="COG0738">
    <property type="taxonomic scope" value="Bacteria"/>
</dbReference>
<dbReference type="GO" id="GO:0055056">
    <property type="term" value="F:D-glucose transmembrane transporter activity"/>
    <property type="evidence" value="ECO:0007669"/>
    <property type="project" value="InterPro"/>
</dbReference>
<evidence type="ECO:0000256" key="7">
    <source>
        <dbReference type="ARBA" id="ARBA00022597"/>
    </source>
</evidence>
<dbReference type="CDD" id="cd17394">
    <property type="entry name" value="MFS_FucP_like"/>
    <property type="match status" value="1"/>
</dbReference>
<evidence type="ECO:0000256" key="6">
    <source>
        <dbReference type="ARBA" id="ARBA00022519"/>
    </source>
</evidence>
<keyword evidence="5" id="KW-1003">Cell membrane</keyword>
<dbReference type="STRING" id="247633.GP2143_05805"/>
<feature type="transmembrane region" description="Helical" evidence="11">
    <location>
        <begin position="344"/>
        <end position="366"/>
    </location>
</feature>
<feature type="transmembrane region" description="Helical" evidence="11">
    <location>
        <begin position="320"/>
        <end position="338"/>
    </location>
</feature>
<dbReference type="Gene3D" id="1.20.1250.20">
    <property type="entry name" value="MFS general substrate transporter like domains"/>
    <property type="match status" value="2"/>
</dbReference>
<feature type="transmembrane region" description="Helical" evidence="11">
    <location>
        <begin position="93"/>
        <end position="111"/>
    </location>
</feature>
<feature type="transmembrane region" description="Helical" evidence="11">
    <location>
        <begin position="403"/>
        <end position="422"/>
    </location>
</feature>
<evidence type="ECO:0000256" key="9">
    <source>
        <dbReference type="ARBA" id="ARBA00022989"/>
    </source>
</evidence>
<evidence type="ECO:0000313" key="13">
    <source>
        <dbReference type="Proteomes" id="UP000004931"/>
    </source>
</evidence>
<comment type="function">
    <text evidence="1">Intake of glucose and galactose.</text>
</comment>
<evidence type="ECO:0000256" key="4">
    <source>
        <dbReference type="ARBA" id="ARBA00022448"/>
    </source>
</evidence>
<accession>A0YBL1</accession>
<dbReference type="InterPro" id="IPR005964">
    <property type="entry name" value="Glc/Gal_transptr_bac"/>
</dbReference>
<feature type="transmembrane region" description="Helical" evidence="11">
    <location>
        <begin position="252"/>
        <end position="278"/>
    </location>
</feature>